<sequence>MKRSNRFFNLFTLTILLSFTTAAMAQFKPKYNYEERLHYNYPWKVNLQMSMLNNNFDWDDPTNFDELKAASLPKLSVEYYAGKNVSFKLGVLSSEVKSEDLVNGKVAHDKFNVFAVDATMIYSLGGLFNIPIVDPYIETGLGYTKFNKDDKAMFNFGGGLNIWLSDTGLFSVGQYNRDLFINRFGLNFEVLGKKNLSGGPGSNVQINGGVFFVF</sequence>
<dbReference type="RefSeq" id="WP_115090092.1">
    <property type="nucleotide sequence ID" value="NZ_CP068107.1"/>
</dbReference>
<evidence type="ECO:0008006" key="4">
    <source>
        <dbReference type="Google" id="ProtNLM"/>
    </source>
</evidence>
<dbReference type="EMBL" id="UGQL01000001">
    <property type="protein sequence ID" value="STZ27080.1"/>
    <property type="molecule type" value="Genomic_DNA"/>
</dbReference>
<keyword evidence="1" id="KW-0732">Signal</keyword>
<accession>A0A378RN30</accession>
<dbReference type="Gene3D" id="2.40.160.20">
    <property type="match status" value="1"/>
</dbReference>
<keyword evidence="3" id="KW-1185">Reference proteome</keyword>
<dbReference type="InterPro" id="IPR011250">
    <property type="entry name" value="OMP/PagP_B-barrel"/>
</dbReference>
<feature type="chain" id="PRO_5016647686" description="Outer membrane protein beta-barrel domain-containing protein" evidence="1">
    <location>
        <begin position="26"/>
        <end position="214"/>
    </location>
</feature>
<dbReference type="Proteomes" id="UP000255024">
    <property type="component" value="Unassembled WGS sequence"/>
</dbReference>
<feature type="signal peptide" evidence="1">
    <location>
        <begin position="1"/>
        <end position="25"/>
    </location>
</feature>
<organism evidence="2 3">
    <name type="scientific">Myroides odoratus</name>
    <name type="common">Flavobacterium odoratum</name>
    <dbReference type="NCBI Taxonomy" id="256"/>
    <lineage>
        <taxon>Bacteria</taxon>
        <taxon>Pseudomonadati</taxon>
        <taxon>Bacteroidota</taxon>
        <taxon>Flavobacteriia</taxon>
        <taxon>Flavobacteriales</taxon>
        <taxon>Flavobacteriaceae</taxon>
        <taxon>Myroides</taxon>
    </lineage>
</organism>
<dbReference type="AlphaFoldDB" id="A0A378RN30"/>
<evidence type="ECO:0000256" key="1">
    <source>
        <dbReference type="SAM" id="SignalP"/>
    </source>
</evidence>
<protein>
    <recommendedName>
        <fullName evidence="4">Outer membrane protein beta-barrel domain-containing protein</fullName>
    </recommendedName>
</protein>
<dbReference type="SUPFAM" id="SSF56925">
    <property type="entry name" value="OMPA-like"/>
    <property type="match status" value="1"/>
</dbReference>
<evidence type="ECO:0000313" key="2">
    <source>
        <dbReference type="EMBL" id="STZ27080.1"/>
    </source>
</evidence>
<gene>
    <name evidence="2" type="ORF">NCTC11179_00610</name>
</gene>
<name>A0A378RN30_MYROD</name>
<reference evidence="2 3" key="1">
    <citation type="submission" date="2018-06" db="EMBL/GenBank/DDBJ databases">
        <authorList>
            <consortium name="Pathogen Informatics"/>
            <person name="Doyle S."/>
        </authorList>
    </citation>
    <scope>NUCLEOTIDE SEQUENCE [LARGE SCALE GENOMIC DNA]</scope>
    <source>
        <strain evidence="2 3">NCTC11179</strain>
    </source>
</reference>
<evidence type="ECO:0000313" key="3">
    <source>
        <dbReference type="Proteomes" id="UP000255024"/>
    </source>
</evidence>
<proteinExistence type="predicted"/>